<sequence>MCLAFHHFLRVYFIYLFIFFIFTGSLIEIKISFTRETCEQNKCMYEGVSFMLSLYPSTHHLWSMCSVCATPVMIYLSAIK</sequence>
<accession>A0A9Q1E626</accession>
<feature type="transmembrane region" description="Helical" evidence="1">
    <location>
        <begin position="12"/>
        <end position="31"/>
    </location>
</feature>
<comment type="caution">
    <text evidence="2">The sequence shown here is derived from an EMBL/GenBank/DDBJ whole genome shotgun (WGS) entry which is preliminary data.</text>
</comment>
<feature type="transmembrane region" description="Helical" evidence="1">
    <location>
        <begin position="61"/>
        <end position="79"/>
    </location>
</feature>
<dbReference type="Proteomes" id="UP001152622">
    <property type="component" value="Chromosome 24"/>
</dbReference>
<reference evidence="2" key="1">
    <citation type="journal article" date="2023" name="Science">
        <title>Genome structures resolve the early diversification of teleost fishes.</title>
        <authorList>
            <person name="Parey E."/>
            <person name="Louis A."/>
            <person name="Montfort J."/>
            <person name="Bouchez O."/>
            <person name="Roques C."/>
            <person name="Iampietro C."/>
            <person name="Lluch J."/>
            <person name="Castinel A."/>
            <person name="Donnadieu C."/>
            <person name="Desvignes T."/>
            <person name="Floi Bucao C."/>
            <person name="Jouanno E."/>
            <person name="Wen M."/>
            <person name="Mejri S."/>
            <person name="Dirks R."/>
            <person name="Jansen H."/>
            <person name="Henkel C."/>
            <person name="Chen W.J."/>
            <person name="Zahm M."/>
            <person name="Cabau C."/>
            <person name="Klopp C."/>
            <person name="Thompson A.W."/>
            <person name="Robinson-Rechavi M."/>
            <person name="Braasch I."/>
            <person name="Lecointre G."/>
            <person name="Bobe J."/>
            <person name="Postlethwait J.H."/>
            <person name="Berthelot C."/>
            <person name="Roest Crollius H."/>
            <person name="Guiguen Y."/>
        </authorList>
    </citation>
    <scope>NUCLEOTIDE SEQUENCE</scope>
    <source>
        <strain evidence="2">WJC10195</strain>
    </source>
</reference>
<keyword evidence="1" id="KW-1133">Transmembrane helix</keyword>
<organism evidence="2 3">
    <name type="scientific">Synaphobranchus kaupii</name>
    <name type="common">Kaup's arrowtooth eel</name>
    <dbReference type="NCBI Taxonomy" id="118154"/>
    <lineage>
        <taxon>Eukaryota</taxon>
        <taxon>Metazoa</taxon>
        <taxon>Chordata</taxon>
        <taxon>Craniata</taxon>
        <taxon>Vertebrata</taxon>
        <taxon>Euteleostomi</taxon>
        <taxon>Actinopterygii</taxon>
        <taxon>Neopterygii</taxon>
        <taxon>Teleostei</taxon>
        <taxon>Anguilliformes</taxon>
        <taxon>Synaphobranchidae</taxon>
        <taxon>Synaphobranchus</taxon>
    </lineage>
</organism>
<name>A0A9Q1E626_SYNKA</name>
<dbReference type="AlphaFoldDB" id="A0A9Q1E626"/>
<proteinExistence type="predicted"/>
<dbReference type="EMBL" id="JAINUF010000024">
    <property type="protein sequence ID" value="KAJ8332922.1"/>
    <property type="molecule type" value="Genomic_DNA"/>
</dbReference>
<evidence type="ECO:0000313" key="3">
    <source>
        <dbReference type="Proteomes" id="UP001152622"/>
    </source>
</evidence>
<evidence type="ECO:0000256" key="1">
    <source>
        <dbReference type="SAM" id="Phobius"/>
    </source>
</evidence>
<evidence type="ECO:0000313" key="2">
    <source>
        <dbReference type="EMBL" id="KAJ8332922.1"/>
    </source>
</evidence>
<protein>
    <submittedName>
        <fullName evidence="2">Uncharacterized protein</fullName>
    </submittedName>
</protein>
<keyword evidence="1" id="KW-0812">Transmembrane</keyword>
<keyword evidence="3" id="KW-1185">Reference proteome</keyword>
<keyword evidence="1" id="KW-0472">Membrane</keyword>
<gene>
    <name evidence="2" type="ORF">SKAU_G00418180</name>
</gene>